<gene>
    <name evidence="1" type="ORF">MmiEs2_01310</name>
</gene>
<dbReference type="PANTHER" id="PTHR42195:SF1">
    <property type="entry name" value="ZINC FINGER PROTEIN"/>
    <property type="match status" value="1"/>
</dbReference>
<organism evidence="1 2">
    <name type="scientific">Methanimicrococcus stummii</name>
    <dbReference type="NCBI Taxonomy" id="3028294"/>
    <lineage>
        <taxon>Archaea</taxon>
        <taxon>Methanobacteriati</taxon>
        <taxon>Methanobacteriota</taxon>
        <taxon>Stenosarchaea group</taxon>
        <taxon>Methanomicrobia</taxon>
        <taxon>Methanosarcinales</taxon>
        <taxon>Methanosarcinaceae</taxon>
        <taxon>Methanimicrococcus</taxon>
    </lineage>
</organism>
<dbReference type="KEGG" id="mees:MmiEs2_01310"/>
<evidence type="ECO:0000313" key="2">
    <source>
        <dbReference type="Proteomes" id="UP001302662"/>
    </source>
</evidence>
<reference evidence="1 2" key="1">
    <citation type="submission" date="2023-07" db="EMBL/GenBank/DDBJ databases">
        <title>Closed genome sequence of Methanimicrococcus sp. Es2.</title>
        <authorList>
            <person name="Protasov E."/>
            <person name="Platt K."/>
            <person name="Reeh H."/>
            <person name="Poehlein A."/>
            <person name="Daniel R."/>
            <person name="Brune A."/>
        </authorList>
    </citation>
    <scope>NUCLEOTIDE SEQUENCE [LARGE SCALE GENOMIC DNA]</scope>
    <source>
        <strain evidence="1 2">Es2</strain>
    </source>
</reference>
<dbReference type="Pfam" id="PF19769">
    <property type="entry name" value="CPxCG_zf"/>
    <property type="match status" value="1"/>
</dbReference>
<dbReference type="Proteomes" id="UP001302662">
    <property type="component" value="Chromosome"/>
</dbReference>
<dbReference type="PANTHER" id="PTHR42195">
    <property type="entry name" value="UCP015877 FAMILY PROTEIN"/>
    <property type="match status" value="1"/>
</dbReference>
<dbReference type="InterPro" id="IPR012041">
    <property type="entry name" value="Znf_CPxCG-like"/>
</dbReference>
<keyword evidence="2" id="KW-1185">Reference proteome</keyword>
<dbReference type="PIRSF" id="PIRSF015877">
    <property type="entry name" value="UCP015877"/>
    <property type="match status" value="1"/>
</dbReference>
<sequence length="239" mass="27444">MKSKYFEFSNSFEYAYMGLFSFFRYTIFNVRIMLEEENEIEIKCPNCSPADETWHEVLKPGQSPVAKCMDCGHTHSYRIPRVKMKTVKIIVSNMEDSVVMQTLLPEEERFFIDDEFVVEDINSGDVVPIMITVLECGDKRKPSAAVKDIDTIWGRAIDEITVKVAIQQREITDPAEIKVPGDFKFVVGQNVKVDGKDYPIVSIKVRGGSFRSKEGDFVLAKKVKRVYAKKPIYGRRGRY</sequence>
<evidence type="ECO:0000313" key="1">
    <source>
        <dbReference type="EMBL" id="WNY27952.1"/>
    </source>
</evidence>
<dbReference type="EMBL" id="CP131062">
    <property type="protein sequence ID" value="WNY27952.1"/>
    <property type="molecule type" value="Genomic_DNA"/>
</dbReference>
<dbReference type="AlphaFoldDB" id="A0AA96ZYB1"/>
<name>A0AA96ZYB1_9EURY</name>
<proteinExistence type="predicted"/>
<accession>A0AA96ZYB1</accession>
<protein>
    <submittedName>
        <fullName evidence="1">Uncharacterized protein</fullName>
    </submittedName>
</protein>